<organism evidence="1 2">
    <name type="scientific">Malassezia psittaci</name>
    <dbReference type="NCBI Taxonomy" id="1821823"/>
    <lineage>
        <taxon>Eukaryota</taxon>
        <taxon>Fungi</taxon>
        <taxon>Dikarya</taxon>
        <taxon>Basidiomycota</taxon>
        <taxon>Ustilaginomycotina</taxon>
        <taxon>Malasseziomycetes</taxon>
        <taxon>Malasseziales</taxon>
        <taxon>Malasseziaceae</taxon>
        <taxon>Malassezia</taxon>
    </lineage>
</organism>
<evidence type="ECO:0000313" key="1">
    <source>
        <dbReference type="EMBL" id="WFD41548.1"/>
    </source>
</evidence>
<keyword evidence="2" id="KW-1185">Reference proteome</keyword>
<proteinExistence type="predicted"/>
<dbReference type="AlphaFoldDB" id="A0AAF0JCF3"/>
<accession>A0AAF0JCF3</accession>
<gene>
    <name evidence="1" type="ORF">MPSI1_000179</name>
</gene>
<dbReference type="Proteomes" id="UP001214628">
    <property type="component" value="Chromosome 1"/>
</dbReference>
<protein>
    <submittedName>
        <fullName evidence="1">Uncharacterized protein</fullName>
    </submittedName>
</protein>
<sequence length="364" mass="41951">MAQAYEEGARRDIASEQRVYVPAESWRQLNRSNLERESPLVPSKKRLVPEWREVLGWDVLDNGLQLTRFVILLIDAHYQRDPPRTRLQALRHPSIYMISHTLRKSTRIAIAKWLIIISEGVANFRRFSLFLFWLFGGVRHFASKGKIHPDLEPESESFEDVKIERLAAVGEILDNSAEGCDMLAFLSGNGLFWRAIGLRRRPQGWIQRRRLGLERVGVFLGLASFVIQSLVLSKRKKQLLAAYAQSERSMQIQMESFSASPKEDVEEDQLDITLPTNCGLPDHQHAGPNSRFEEDHWRILTIERRLRWLNIERICINADLSFGIYEACAPDKDKVVFEAGMGSLAAFLRLLRLWNEARFGTLDL</sequence>
<name>A0AAF0JCF3_9BASI</name>
<dbReference type="EMBL" id="CP118375">
    <property type="protein sequence ID" value="WFD41548.1"/>
    <property type="molecule type" value="Genomic_DNA"/>
</dbReference>
<reference evidence="1" key="1">
    <citation type="submission" date="2023-02" db="EMBL/GenBank/DDBJ databases">
        <title>Mating type loci evolution in Malassezia.</title>
        <authorList>
            <person name="Coelho M.A."/>
        </authorList>
    </citation>
    <scope>NUCLEOTIDE SEQUENCE</scope>
    <source>
        <strain evidence="1">CBS 14136</strain>
    </source>
</reference>
<evidence type="ECO:0000313" key="2">
    <source>
        <dbReference type="Proteomes" id="UP001214628"/>
    </source>
</evidence>